<dbReference type="EMBL" id="JAQNDN010000016">
    <property type="protein sequence ID" value="MDC0671573.1"/>
    <property type="molecule type" value="Genomic_DNA"/>
</dbReference>
<dbReference type="Proteomes" id="UP001217838">
    <property type="component" value="Unassembled WGS sequence"/>
</dbReference>
<evidence type="ECO:0000256" key="1">
    <source>
        <dbReference type="SAM" id="Phobius"/>
    </source>
</evidence>
<keyword evidence="1" id="KW-0812">Transmembrane</keyword>
<organism evidence="2 3">
    <name type="scientific">Nannocystis radixulma</name>
    <dbReference type="NCBI Taxonomy" id="2995305"/>
    <lineage>
        <taxon>Bacteria</taxon>
        <taxon>Pseudomonadati</taxon>
        <taxon>Myxococcota</taxon>
        <taxon>Polyangia</taxon>
        <taxon>Nannocystales</taxon>
        <taxon>Nannocystaceae</taxon>
        <taxon>Nannocystis</taxon>
    </lineage>
</organism>
<keyword evidence="1" id="KW-0472">Membrane</keyword>
<keyword evidence="1" id="KW-1133">Transmembrane helix</keyword>
<feature type="transmembrane region" description="Helical" evidence="1">
    <location>
        <begin position="12"/>
        <end position="31"/>
    </location>
</feature>
<sequence>MTALRPRLRDRLCVAAFILLWIAPTAYHGLWRARLPGEPALLHDWHDVACLFPTRPTVWNIYFVEVRRSGRRDWEQHDETLDFGMEPFGHRTRLHRFLVNWGERDAARREVADYLVASDRGRHPELAPIVGLRFVWTGFVPRPDDMARGAWRRPPLADVPRHQRRILATYEYPESGR</sequence>
<evidence type="ECO:0000313" key="2">
    <source>
        <dbReference type="EMBL" id="MDC0671573.1"/>
    </source>
</evidence>
<gene>
    <name evidence="2" type="ORF">POL58_27750</name>
</gene>
<proteinExistence type="predicted"/>
<evidence type="ECO:0000313" key="3">
    <source>
        <dbReference type="Proteomes" id="UP001217838"/>
    </source>
</evidence>
<comment type="caution">
    <text evidence="2">The sequence shown here is derived from an EMBL/GenBank/DDBJ whole genome shotgun (WGS) entry which is preliminary data.</text>
</comment>
<keyword evidence="3" id="KW-1185">Reference proteome</keyword>
<reference evidence="2 3" key="1">
    <citation type="submission" date="2022-11" db="EMBL/GenBank/DDBJ databases">
        <title>Minimal conservation of predation-associated metabolite biosynthetic gene clusters underscores biosynthetic potential of Myxococcota including descriptions for ten novel species: Archangium lansinium sp. nov., Myxococcus landrumus sp. nov., Nannocystis bai.</title>
        <authorList>
            <person name="Ahearne A."/>
            <person name="Stevens C."/>
            <person name="Dowd S."/>
        </authorList>
    </citation>
    <scope>NUCLEOTIDE SEQUENCE [LARGE SCALE GENOMIC DNA]</scope>
    <source>
        <strain evidence="2 3">NCELM</strain>
    </source>
</reference>
<dbReference type="RefSeq" id="WP_272001994.1">
    <property type="nucleotide sequence ID" value="NZ_JAQNDN010000016.1"/>
</dbReference>
<protein>
    <submittedName>
        <fullName evidence="2">Uncharacterized protein</fullName>
    </submittedName>
</protein>
<accession>A0ABT5BDQ8</accession>
<name>A0ABT5BDQ8_9BACT</name>